<comment type="caution">
    <text evidence="3">The sequence shown here is derived from an EMBL/GenBank/DDBJ whole genome shotgun (WGS) entry which is preliminary data.</text>
</comment>
<reference evidence="3 4" key="1">
    <citation type="submission" date="2019-06" db="EMBL/GenBank/DDBJ databases">
        <title>Sequencing the genomes of 1000 actinobacteria strains.</title>
        <authorList>
            <person name="Klenk H.-P."/>
        </authorList>
    </citation>
    <scope>NUCLEOTIDE SEQUENCE [LARGE SCALE GENOMIC DNA]</scope>
    <source>
        <strain evidence="3 4">DSM 41649</strain>
    </source>
</reference>
<dbReference type="InterPro" id="IPR008949">
    <property type="entry name" value="Isoprenoid_synthase_dom_sf"/>
</dbReference>
<dbReference type="EMBL" id="VIVR01000001">
    <property type="protein sequence ID" value="TWE17077.1"/>
    <property type="molecule type" value="Genomic_DNA"/>
</dbReference>
<gene>
    <name evidence="3" type="ORF">FB465_2082</name>
</gene>
<dbReference type="SFLD" id="SFLDS00005">
    <property type="entry name" value="Isoprenoid_Synthase_Type_I"/>
    <property type="match status" value="1"/>
</dbReference>
<dbReference type="Pfam" id="PF19086">
    <property type="entry name" value="Terpene_syn_C_2"/>
    <property type="match status" value="1"/>
</dbReference>
<keyword evidence="1" id="KW-0456">Lyase</keyword>
<dbReference type="InterPro" id="IPR034686">
    <property type="entry name" value="Terpene_cyclase-like_2"/>
</dbReference>
<evidence type="ECO:0000313" key="3">
    <source>
        <dbReference type="EMBL" id="TWE17077.1"/>
    </source>
</evidence>
<accession>A0A561EN94</accession>
<dbReference type="AlphaFoldDB" id="A0A561EN94"/>
<dbReference type="SFLD" id="SFLDG01020">
    <property type="entry name" value="Terpene_Cyclase_Like_2"/>
    <property type="match status" value="1"/>
</dbReference>
<dbReference type="SUPFAM" id="SSF48576">
    <property type="entry name" value="Terpenoid synthases"/>
    <property type="match status" value="1"/>
</dbReference>
<evidence type="ECO:0000256" key="1">
    <source>
        <dbReference type="ARBA" id="ARBA00023239"/>
    </source>
</evidence>
<sequence>MGSSPAPFILPRVFCPFEPAVHPDAKDVDRRAAAWLVEGQYVEDQHLLARTLASRSGIFVSRCMPAADPDRLETLARWVYWGFALDDTYADRGPTSTDPTAFLPLAARLVHATESLDDRIAQGHPLIGALQDITRRFATHATPTQLARWAQGHRRWMTATAEQIAYRSRSHTPSLDDFLITRLNSVGAAVSFTAVELVLGPELPGRERDSIAVRALVDLIALVTATDNDLFSWAAEAVAHNGRDPGILDVLAAEYSLTPQQALAEAIALRDQALARYLRLREQIDSALSRDLHRFLDTLQHVVRANLDWSVDMLGARYAAEGVAAPIDRSCLWTGTPAASTTAASATPAIAWMWDDRSL</sequence>
<evidence type="ECO:0000313" key="4">
    <source>
        <dbReference type="Proteomes" id="UP000318416"/>
    </source>
</evidence>
<keyword evidence="2" id="KW-0175">Coiled coil</keyword>
<dbReference type="SMR" id="A0A561EN94"/>
<protein>
    <submittedName>
        <fullName evidence="3">Uncharacterized protein</fullName>
    </submittedName>
</protein>
<keyword evidence="4" id="KW-1185">Reference proteome</keyword>
<evidence type="ECO:0000256" key="2">
    <source>
        <dbReference type="SAM" id="Coils"/>
    </source>
</evidence>
<feature type="coiled-coil region" evidence="2">
    <location>
        <begin position="263"/>
        <end position="290"/>
    </location>
</feature>
<name>A0A561EN94_9ACTN</name>
<dbReference type="GO" id="GO:0010333">
    <property type="term" value="F:terpene synthase activity"/>
    <property type="evidence" value="ECO:0007669"/>
    <property type="project" value="InterPro"/>
</dbReference>
<organism evidence="3 4">
    <name type="scientific">Kitasatospora atroaurantiaca</name>
    <dbReference type="NCBI Taxonomy" id="285545"/>
    <lineage>
        <taxon>Bacteria</taxon>
        <taxon>Bacillati</taxon>
        <taxon>Actinomycetota</taxon>
        <taxon>Actinomycetes</taxon>
        <taxon>Kitasatosporales</taxon>
        <taxon>Streptomycetaceae</taxon>
        <taxon>Kitasatospora</taxon>
    </lineage>
</organism>
<dbReference type="RefSeq" id="WP_344016973.1">
    <property type="nucleotide sequence ID" value="NZ_BAAABR010000089.1"/>
</dbReference>
<dbReference type="Proteomes" id="UP000318416">
    <property type="component" value="Unassembled WGS sequence"/>
</dbReference>
<proteinExistence type="predicted"/>
<dbReference type="Gene3D" id="1.10.600.10">
    <property type="entry name" value="Farnesyl Diphosphate Synthase"/>
    <property type="match status" value="1"/>
</dbReference>